<dbReference type="Pfam" id="PF08546">
    <property type="entry name" value="ApbA_C"/>
    <property type="match status" value="1"/>
</dbReference>
<evidence type="ECO:0000259" key="7">
    <source>
        <dbReference type="Pfam" id="PF08546"/>
    </source>
</evidence>
<evidence type="ECO:0000256" key="5">
    <source>
        <dbReference type="SAM" id="MobiDB-lite"/>
    </source>
</evidence>
<comment type="catalytic activity">
    <reaction evidence="4">
        <text>(R)-pantoate + NADP(+) = 2-dehydropantoate + NADPH + H(+)</text>
        <dbReference type="Rhea" id="RHEA:16233"/>
        <dbReference type="ChEBI" id="CHEBI:11561"/>
        <dbReference type="ChEBI" id="CHEBI:15378"/>
        <dbReference type="ChEBI" id="CHEBI:15980"/>
        <dbReference type="ChEBI" id="CHEBI:57783"/>
        <dbReference type="ChEBI" id="CHEBI:58349"/>
        <dbReference type="EC" id="1.1.1.169"/>
    </reaction>
</comment>
<dbReference type="Gene3D" id="1.10.1040.10">
    <property type="entry name" value="N-(1-d-carboxylethyl)-l-norvaline Dehydrogenase, domain 2"/>
    <property type="match status" value="1"/>
</dbReference>
<dbReference type="PANTHER" id="PTHR21708">
    <property type="entry name" value="PROBABLE 2-DEHYDROPANTOATE 2-REDUCTASE"/>
    <property type="match status" value="1"/>
</dbReference>
<dbReference type="PANTHER" id="PTHR21708:SF26">
    <property type="entry name" value="2-DEHYDROPANTOATE 2-REDUCTASE"/>
    <property type="match status" value="1"/>
</dbReference>
<dbReference type="EC" id="1.1.1.169" evidence="4"/>
<dbReference type="NCBIfam" id="NF005091">
    <property type="entry name" value="PRK06522.2-2"/>
    <property type="match status" value="1"/>
</dbReference>
<proteinExistence type="inferred from homology"/>
<dbReference type="FunFam" id="3.40.50.720:FF:000307">
    <property type="entry name" value="2-dehydropantoate 2-reductase"/>
    <property type="match status" value="1"/>
</dbReference>
<name>A0A2P2GF90_STREW</name>
<dbReference type="NCBIfam" id="TIGR00745">
    <property type="entry name" value="apbA_panE"/>
    <property type="match status" value="1"/>
</dbReference>
<dbReference type="RefSeq" id="WP_046911263.1">
    <property type="nucleotide sequence ID" value="NZ_JBHMCW010000021.1"/>
</dbReference>
<dbReference type="InterPro" id="IPR051402">
    <property type="entry name" value="KPR-Related"/>
</dbReference>
<evidence type="ECO:0000256" key="4">
    <source>
        <dbReference type="RuleBase" id="RU362068"/>
    </source>
</evidence>
<evidence type="ECO:0000256" key="2">
    <source>
        <dbReference type="ARBA" id="ARBA00022857"/>
    </source>
</evidence>
<dbReference type="InterPro" id="IPR003710">
    <property type="entry name" value="ApbA"/>
</dbReference>
<dbReference type="FunFam" id="1.10.1040.10:FF:000017">
    <property type="entry name" value="2-dehydropantoate 2-reductase"/>
    <property type="match status" value="1"/>
</dbReference>
<sequence>MKVAVVGAGGIGGYFGGRLAAAGHDVRFVARGRHLEALRRDGLTVDGPAGPGGDAPGGFSVPASALRATDDPAAIGPVDFVLLGVKTWQLPAALPLLKPLVEDGTGVLTTQNGVEAPAEVAEAVGRDAVLPGSAKIITYLSGPGRIHHVGGLGSLTFGEWDDRPSARVEALRGALDEAGVTAVVPKDIWAELWSKFVFVAAAGGLGAVTDAPFGAVRSRPGTRRLLADAMTEIQRVARAAGTVLPDDIVTTTLDFVDRQPAEGTTSLQRDLAAGLPSELEAWTGAVVRLGGSHGVPTPVNGFLYQVLGLREARAAEQRAAEQRAAERRTEGNAA</sequence>
<dbReference type="Proteomes" id="UP000265325">
    <property type="component" value="Unassembled WGS sequence"/>
</dbReference>
<keyword evidence="2 4" id="KW-0521">NADP</keyword>
<comment type="pathway">
    <text evidence="4">Cofactor biosynthesis; (R)-pantothenate biosynthesis; (R)-pantoate from 3-methyl-2-oxobutanoate: step 2/2.</text>
</comment>
<dbReference type="InterPro" id="IPR008927">
    <property type="entry name" value="6-PGluconate_DH-like_C_sf"/>
</dbReference>
<comment type="similarity">
    <text evidence="1 4">Belongs to the ketopantoate reductase family.</text>
</comment>
<dbReference type="InterPro" id="IPR013332">
    <property type="entry name" value="KPR_N"/>
</dbReference>
<dbReference type="Pfam" id="PF02558">
    <property type="entry name" value="ApbA"/>
    <property type="match status" value="1"/>
</dbReference>
<feature type="domain" description="Ketopantoate reductase C-terminal" evidence="7">
    <location>
        <begin position="187"/>
        <end position="309"/>
    </location>
</feature>
<evidence type="ECO:0000313" key="8">
    <source>
        <dbReference type="EMBL" id="KKZ70163.1"/>
    </source>
</evidence>
<dbReference type="InterPro" id="IPR036291">
    <property type="entry name" value="NAD(P)-bd_dom_sf"/>
</dbReference>
<dbReference type="Gene3D" id="3.40.50.720">
    <property type="entry name" value="NAD(P)-binding Rossmann-like Domain"/>
    <property type="match status" value="1"/>
</dbReference>
<dbReference type="EMBL" id="LAQS01000066">
    <property type="protein sequence ID" value="KKZ70163.1"/>
    <property type="molecule type" value="Genomic_DNA"/>
</dbReference>
<dbReference type="OrthoDB" id="9796561at2"/>
<dbReference type="InterPro" id="IPR013328">
    <property type="entry name" value="6PGD_dom2"/>
</dbReference>
<dbReference type="SUPFAM" id="SSF51735">
    <property type="entry name" value="NAD(P)-binding Rossmann-fold domains"/>
    <property type="match status" value="1"/>
</dbReference>
<dbReference type="InterPro" id="IPR013752">
    <property type="entry name" value="KPA_reductase"/>
</dbReference>
<dbReference type="AlphaFoldDB" id="A0A2P2GF90"/>
<keyword evidence="4" id="KW-0566">Pantothenate biosynthesis</keyword>
<protein>
    <recommendedName>
        <fullName evidence="4">2-dehydropantoate 2-reductase</fullName>
        <ecNumber evidence="4">1.1.1.169</ecNumber>
    </recommendedName>
    <alternativeName>
        <fullName evidence="4">Ketopantoate reductase</fullName>
    </alternativeName>
</protein>
<dbReference type="GO" id="GO:0015940">
    <property type="term" value="P:pantothenate biosynthetic process"/>
    <property type="evidence" value="ECO:0007669"/>
    <property type="project" value="UniProtKB-UniPathway"/>
</dbReference>
<dbReference type="UniPathway" id="UPA00028">
    <property type="reaction ID" value="UER00004"/>
</dbReference>
<comment type="caution">
    <text evidence="8">The sequence shown here is derived from an EMBL/GenBank/DDBJ whole genome shotgun (WGS) entry which is preliminary data.</text>
</comment>
<dbReference type="GO" id="GO:0005737">
    <property type="term" value="C:cytoplasm"/>
    <property type="evidence" value="ECO:0007669"/>
    <property type="project" value="TreeGrafter"/>
</dbReference>
<gene>
    <name evidence="8" type="ORF">VO63_30255</name>
</gene>
<feature type="region of interest" description="Disordered" evidence="5">
    <location>
        <begin position="42"/>
        <end position="63"/>
    </location>
</feature>
<comment type="function">
    <text evidence="4">Catalyzes the NADPH-dependent reduction of ketopantoate into pantoic acid.</text>
</comment>
<keyword evidence="9" id="KW-1185">Reference proteome</keyword>
<reference evidence="8 9" key="1">
    <citation type="submission" date="2015-05" db="EMBL/GenBank/DDBJ databases">
        <title>Draft Genome assembly of Streptomyces showdoensis.</title>
        <authorList>
            <person name="Thapa K.K."/>
            <person name="Metsa-Ketela M."/>
        </authorList>
    </citation>
    <scope>NUCLEOTIDE SEQUENCE [LARGE SCALE GENOMIC DNA]</scope>
    <source>
        <strain evidence="8 9">ATCC 15227</strain>
    </source>
</reference>
<evidence type="ECO:0000256" key="3">
    <source>
        <dbReference type="ARBA" id="ARBA00023002"/>
    </source>
</evidence>
<accession>A0A2P2GF90</accession>
<feature type="domain" description="Ketopantoate reductase N-terminal" evidence="6">
    <location>
        <begin position="3"/>
        <end position="161"/>
    </location>
</feature>
<evidence type="ECO:0000313" key="9">
    <source>
        <dbReference type="Proteomes" id="UP000265325"/>
    </source>
</evidence>
<evidence type="ECO:0000259" key="6">
    <source>
        <dbReference type="Pfam" id="PF02558"/>
    </source>
</evidence>
<keyword evidence="3 4" id="KW-0560">Oxidoreductase</keyword>
<evidence type="ECO:0000256" key="1">
    <source>
        <dbReference type="ARBA" id="ARBA00007870"/>
    </source>
</evidence>
<organism evidence="8 9">
    <name type="scientific">Streptomyces showdoensis</name>
    <dbReference type="NCBI Taxonomy" id="68268"/>
    <lineage>
        <taxon>Bacteria</taxon>
        <taxon>Bacillati</taxon>
        <taxon>Actinomycetota</taxon>
        <taxon>Actinomycetes</taxon>
        <taxon>Kitasatosporales</taxon>
        <taxon>Streptomycetaceae</taxon>
        <taxon>Streptomyces</taxon>
    </lineage>
</organism>
<dbReference type="SUPFAM" id="SSF48179">
    <property type="entry name" value="6-phosphogluconate dehydrogenase C-terminal domain-like"/>
    <property type="match status" value="1"/>
</dbReference>
<dbReference type="GO" id="GO:0008677">
    <property type="term" value="F:2-dehydropantoate 2-reductase activity"/>
    <property type="evidence" value="ECO:0007669"/>
    <property type="project" value="UniProtKB-EC"/>
</dbReference>